<keyword evidence="2 6" id="KW-0732">Signal</keyword>
<dbReference type="EMBL" id="VULY01000018">
    <property type="protein sequence ID" value="MSR94381.1"/>
    <property type="molecule type" value="Genomic_DNA"/>
</dbReference>
<evidence type="ECO:0000256" key="3">
    <source>
        <dbReference type="ARBA" id="ARBA00022801"/>
    </source>
</evidence>
<dbReference type="InterPro" id="IPR017853">
    <property type="entry name" value="GH"/>
</dbReference>
<protein>
    <recommendedName>
        <fullName evidence="7">F5/8 type C domain-containing protein</fullName>
    </recommendedName>
</protein>
<dbReference type="GO" id="GO:0016020">
    <property type="term" value="C:membrane"/>
    <property type="evidence" value="ECO:0007669"/>
    <property type="project" value="GOC"/>
</dbReference>
<dbReference type="PRINTS" id="PR00843">
    <property type="entry name" value="GLHYDRLASE30"/>
</dbReference>
<dbReference type="Pfam" id="PF00754">
    <property type="entry name" value="F5_F8_type_C"/>
    <property type="match status" value="1"/>
</dbReference>
<proteinExistence type="inferred from homology"/>
<accession>A0A6N7UT19</accession>
<evidence type="ECO:0000256" key="2">
    <source>
        <dbReference type="ARBA" id="ARBA00022729"/>
    </source>
</evidence>
<feature type="chain" id="PRO_5026933269" description="F5/8 type C domain-containing protein" evidence="6">
    <location>
        <begin position="29"/>
        <end position="657"/>
    </location>
</feature>
<dbReference type="PANTHER" id="PTHR11069:SF23">
    <property type="entry name" value="LYSOSOMAL ACID GLUCOSYLCERAMIDASE"/>
    <property type="match status" value="1"/>
</dbReference>
<keyword evidence="4 5" id="KW-0326">Glycosidase</keyword>
<evidence type="ECO:0000259" key="7">
    <source>
        <dbReference type="PROSITE" id="PS50022"/>
    </source>
</evidence>
<dbReference type="InterPro" id="IPR033453">
    <property type="entry name" value="Glyco_hydro_30_TIM-barrel"/>
</dbReference>
<dbReference type="Pfam" id="PF02055">
    <property type="entry name" value="Glyco_hydro_30"/>
    <property type="match status" value="1"/>
</dbReference>
<keyword evidence="9" id="KW-1185">Reference proteome</keyword>
<evidence type="ECO:0000256" key="6">
    <source>
        <dbReference type="SAM" id="SignalP"/>
    </source>
</evidence>
<keyword evidence="3 5" id="KW-0378">Hydrolase</keyword>
<dbReference type="SUPFAM" id="SSF49785">
    <property type="entry name" value="Galactose-binding domain-like"/>
    <property type="match status" value="1"/>
</dbReference>
<dbReference type="AlphaFoldDB" id="A0A6N7UT19"/>
<evidence type="ECO:0000313" key="9">
    <source>
        <dbReference type="Proteomes" id="UP000434409"/>
    </source>
</evidence>
<dbReference type="InterPro" id="IPR000421">
    <property type="entry name" value="FA58C"/>
</dbReference>
<dbReference type="PANTHER" id="PTHR11069">
    <property type="entry name" value="GLUCOSYLCERAMIDASE"/>
    <property type="match status" value="1"/>
</dbReference>
<comment type="caution">
    <text evidence="8">The sequence shown here is derived from an EMBL/GenBank/DDBJ whole genome shotgun (WGS) entry which is preliminary data.</text>
</comment>
<evidence type="ECO:0000313" key="8">
    <source>
        <dbReference type="EMBL" id="MSR94381.1"/>
    </source>
</evidence>
<gene>
    <name evidence="8" type="ORF">FYJ34_08970</name>
</gene>
<name>A0A6N7UT19_9FIRM</name>
<dbReference type="GO" id="GO:0006680">
    <property type="term" value="P:glucosylceramide catabolic process"/>
    <property type="evidence" value="ECO:0007669"/>
    <property type="project" value="TreeGrafter"/>
</dbReference>
<organism evidence="8 9">
    <name type="scientific">Suipraeoptans intestinalis</name>
    <dbReference type="NCBI Taxonomy" id="2606628"/>
    <lineage>
        <taxon>Bacteria</taxon>
        <taxon>Bacillati</taxon>
        <taxon>Bacillota</taxon>
        <taxon>Clostridia</taxon>
        <taxon>Lachnospirales</taxon>
        <taxon>Lachnospiraceae</taxon>
        <taxon>Suipraeoptans</taxon>
    </lineage>
</organism>
<dbReference type="Proteomes" id="UP000434409">
    <property type="component" value="Unassembled WGS sequence"/>
</dbReference>
<dbReference type="InterPro" id="IPR008979">
    <property type="entry name" value="Galactose-bd-like_sf"/>
</dbReference>
<dbReference type="GO" id="GO:0004348">
    <property type="term" value="F:glucosylceramidase activity"/>
    <property type="evidence" value="ECO:0007669"/>
    <property type="project" value="InterPro"/>
</dbReference>
<dbReference type="RefSeq" id="WP_154478011.1">
    <property type="nucleotide sequence ID" value="NZ_VULY01000018.1"/>
</dbReference>
<feature type="domain" description="F5/8 type C" evidence="7">
    <location>
        <begin position="514"/>
        <end position="656"/>
    </location>
</feature>
<sequence length="657" mass="73820">MGKNFSKLMAIGLSACIVAASVPAAVRAENGQQEVESGYGQAEVIVSSSAGDRYRQLENLSFKKADAAVYKNYLKVNRNDKRQEFLGVGGAMTESAAYNIAKLSPEKQEEIFDAYFGKDGANYSLTRSSIGSADFSVKQYSYNDTTYPDENLEAFNIQGDRDYIIPALHRILERRPDVKFFAAPWAPPAWMKKSGIRRGQTGTAGLGIIDNSVLPQYYQSYADYFVKYIQAYKEEGIDVYSLSMQNESQNNPKWEAATWTIDQTVDFVSNYLGPTLEENGLAPELLIWDWDKGNDPMHKDGFIKFNDGVLSNPNARKYIDGIAFHWYAGDIWHEIAGKPMWSEDFYSLDVIREKYPDIDLHATEGCQEKGPWFGSYEPADRYTYDILKDFEHGVKSWIDWNLVLDMDGGPTQGVVNQCHAPVMTDGTSVYYQPSYYVLKQISRTVQPGTVSIGSVSDLDIPKTVVEDKEGNISVLMGNVTDDAINLEVIDEDRSVSVELKPHSITTLKYKNDYTPSDEIVIHDIVSVRPAAATATSYERNPIKNYQAASAIDGTDRTRWASDWKDRESITFELSARSIITGLQINFECGYDAGFEIQVSDDGVNFTTVKSFEKGQNADRLLDIEFKPVIGKYIRMQGLERNNRYGYSIYEAQIAVGK</sequence>
<evidence type="ECO:0000256" key="5">
    <source>
        <dbReference type="RuleBase" id="RU361188"/>
    </source>
</evidence>
<reference evidence="8 9" key="1">
    <citation type="submission" date="2019-08" db="EMBL/GenBank/DDBJ databases">
        <title>In-depth cultivation of the pig gut microbiome towards novel bacterial diversity and tailored functional studies.</title>
        <authorList>
            <person name="Wylensek D."/>
            <person name="Hitch T.C.A."/>
            <person name="Clavel T."/>
        </authorList>
    </citation>
    <scope>NUCLEOTIDE SEQUENCE [LARGE SCALE GENOMIC DNA]</scope>
    <source>
        <strain evidence="8 9">68-1-5</strain>
    </source>
</reference>
<dbReference type="Gene3D" id="2.60.120.260">
    <property type="entry name" value="Galactose-binding domain-like"/>
    <property type="match status" value="1"/>
</dbReference>
<dbReference type="PROSITE" id="PS50022">
    <property type="entry name" value="FA58C_3"/>
    <property type="match status" value="1"/>
</dbReference>
<evidence type="ECO:0000256" key="4">
    <source>
        <dbReference type="ARBA" id="ARBA00023295"/>
    </source>
</evidence>
<evidence type="ECO:0000256" key="1">
    <source>
        <dbReference type="ARBA" id="ARBA00005382"/>
    </source>
</evidence>
<dbReference type="SUPFAM" id="SSF51445">
    <property type="entry name" value="(Trans)glycosidases"/>
    <property type="match status" value="1"/>
</dbReference>
<comment type="similarity">
    <text evidence="1 5">Belongs to the glycosyl hydrolase 30 family.</text>
</comment>
<feature type="signal peptide" evidence="6">
    <location>
        <begin position="1"/>
        <end position="28"/>
    </location>
</feature>
<dbReference type="Gene3D" id="3.20.20.80">
    <property type="entry name" value="Glycosidases"/>
    <property type="match status" value="1"/>
</dbReference>
<dbReference type="InterPro" id="IPR001139">
    <property type="entry name" value="Glyco_hydro_30"/>
</dbReference>